<feature type="transmembrane region" description="Helical" evidence="5">
    <location>
        <begin position="122"/>
        <end position="145"/>
    </location>
</feature>
<dbReference type="SUPFAM" id="SSF161084">
    <property type="entry name" value="MAPEG domain-like"/>
    <property type="match status" value="1"/>
</dbReference>
<dbReference type="InterPro" id="IPR001129">
    <property type="entry name" value="Membr-assoc_MAPEG"/>
</dbReference>
<reference evidence="7" key="1">
    <citation type="submission" date="2019-12" db="EMBL/GenBank/DDBJ databases">
        <title>Complete genome of Terracaulis silvestris 0127_4.</title>
        <authorList>
            <person name="Vieira S."/>
            <person name="Riedel T."/>
            <person name="Sproer C."/>
            <person name="Pascual J."/>
            <person name="Boedeker C."/>
            <person name="Overmann J."/>
        </authorList>
    </citation>
    <scope>NUCLEOTIDE SEQUENCE [LARGE SCALE GENOMIC DNA]</scope>
    <source>
        <strain evidence="7">0127_4</strain>
    </source>
</reference>
<dbReference type="RefSeq" id="WP_158765073.1">
    <property type="nucleotide sequence ID" value="NZ_CP047045.1"/>
</dbReference>
<feature type="transmembrane region" description="Helical" evidence="5">
    <location>
        <begin position="9"/>
        <end position="29"/>
    </location>
</feature>
<proteinExistence type="predicted"/>
<accession>A0A6I6MJP7</accession>
<evidence type="ECO:0000313" key="6">
    <source>
        <dbReference type="EMBL" id="QGZ94111.1"/>
    </source>
</evidence>
<dbReference type="PANTHER" id="PTHR31004">
    <property type="entry name" value="TRANSMEMBRANE PROTEIN 79"/>
    <property type="match status" value="1"/>
</dbReference>
<keyword evidence="7" id="KW-1185">Reference proteome</keyword>
<keyword evidence="4 5" id="KW-0472">Membrane</keyword>
<comment type="subcellular location">
    <subcellularLocation>
        <location evidence="1">Membrane</location>
    </subcellularLocation>
</comment>
<sequence>MNTLRRNQVLGMLGAAPAVAIAIVVWLYAPQIFAHVPLPADDPGSRLAFAAQWLIIPGLTLLAGIFGASRRGFYADAIEGTRTPKSQSLEINLRYNQNTTEQTLLAAIAWMALARMLPHEQLALIPALAVLFAIGRITFWIGYALHPMGRTFGISLTVFPTIIAYAVLIWDFIQ</sequence>
<dbReference type="GO" id="GO:0005765">
    <property type="term" value="C:lysosomal membrane"/>
    <property type="evidence" value="ECO:0007669"/>
    <property type="project" value="TreeGrafter"/>
</dbReference>
<dbReference type="Gene3D" id="1.20.120.550">
    <property type="entry name" value="Membrane associated eicosanoid/glutathione metabolism-like domain"/>
    <property type="match status" value="1"/>
</dbReference>
<dbReference type="AlphaFoldDB" id="A0A6I6MJP7"/>
<protein>
    <submittedName>
        <fullName evidence="6">MAPEG family protein</fullName>
    </submittedName>
</protein>
<evidence type="ECO:0000256" key="4">
    <source>
        <dbReference type="ARBA" id="ARBA00023136"/>
    </source>
</evidence>
<keyword evidence="3 5" id="KW-1133">Transmembrane helix</keyword>
<keyword evidence="2 5" id="KW-0812">Transmembrane</keyword>
<dbReference type="KEGG" id="tsv:DSM104635_00927"/>
<dbReference type="PANTHER" id="PTHR31004:SF1">
    <property type="entry name" value="TRANSMEMBRANE PROTEIN 79"/>
    <property type="match status" value="1"/>
</dbReference>
<evidence type="ECO:0000256" key="2">
    <source>
        <dbReference type="ARBA" id="ARBA00022692"/>
    </source>
</evidence>
<evidence type="ECO:0000256" key="5">
    <source>
        <dbReference type="SAM" id="Phobius"/>
    </source>
</evidence>
<dbReference type="Pfam" id="PF01124">
    <property type="entry name" value="MAPEG"/>
    <property type="match status" value="1"/>
</dbReference>
<evidence type="ECO:0000313" key="7">
    <source>
        <dbReference type="Proteomes" id="UP000431269"/>
    </source>
</evidence>
<dbReference type="InterPro" id="IPR023352">
    <property type="entry name" value="MAPEG-like_dom_sf"/>
</dbReference>
<evidence type="ECO:0000256" key="1">
    <source>
        <dbReference type="ARBA" id="ARBA00004370"/>
    </source>
</evidence>
<feature type="transmembrane region" description="Helical" evidence="5">
    <location>
        <begin position="151"/>
        <end position="173"/>
    </location>
</feature>
<dbReference type="GO" id="GO:0045055">
    <property type="term" value="P:regulated exocytosis"/>
    <property type="evidence" value="ECO:0007669"/>
    <property type="project" value="TreeGrafter"/>
</dbReference>
<gene>
    <name evidence="6" type="ORF">DSM104635_00927</name>
</gene>
<dbReference type="EMBL" id="CP047045">
    <property type="protein sequence ID" value="QGZ94111.1"/>
    <property type="molecule type" value="Genomic_DNA"/>
</dbReference>
<organism evidence="6 7">
    <name type="scientific">Terricaulis silvestris</name>
    <dbReference type="NCBI Taxonomy" id="2686094"/>
    <lineage>
        <taxon>Bacteria</taxon>
        <taxon>Pseudomonadati</taxon>
        <taxon>Pseudomonadota</taxon>
        <taxon>Alphaproteobacteria</taxon>
        <taxon>Caulobacterales</taxon>
        <taxon>Caulobacteraceae</taxon>
        <taxon>Terricaulis</taxon>
    </lineage>
</organism>
<evidence type="ECO:0000256" key="3">
    <source>
        <dbReference type="ARBA" id="ARBA00022989"/>
    </source>
</evidence>
<feature type="transmembrane region" description="Helical" evidence="5">
    <location>
        <begin position="49"/>
        <end position="68"/>
    </location>
</feature>
<dbReference type="Proteomes" id="UP000431269">
    <property type="component" value="Chromosome"/>
</dbReference>
<name>A0A6I6MJP7_9CAUL</name>